<feature type="domain" description="NmrA-like" evidence="3">
    <location>
        <begin position="5"/>
        <end position="221"/>
    </location>
</feature>
<dbReference type="AlphaFoldDB" id="A0A420NAD9"/>
<comment type="caution">
    <text evidence="4">The sequence shown here is derived from an EMBL/GenBank/DDBJ whole genome shotgun (WGS) entry which is preliminary data.</text>
</comment>
<dbReference type="InterPro" id="IPR036291">
    <property type="entry name" value="NAD(P)-bd_dom_sf"/>
</dbReference>
<dbReference type="Gene3D" id="3.40.50.720">
    <property type="entry name" value="NAD(P)-binding Rossmann-like Domain"/>
    <property type="match status" value="1"/>
</dbReference>
<evidence type="ECO:0000259" key="3">
    <source>
        <dbReference type="Pfam" id="PF05368"/>
    </source>
</evidence>
<dbReference type="VEuPathDB" id="FungiDB:HZS61_003569"/>
<dbReference type="VEuPathDB" id="FungiDB:FOMG_06303"/>
<dbReference type="Gene3D" id="3.90.25.10">
    <property type="entry name" value="UDP-galactose 4-epimerase, domain 1"/>
    <property type="match status" value="1"/>
</dbReference>
<sequence>MAAFKNIAIAGASGDLGSSVFKTFVDSGKFNVRVLKRAGSESSFPEGTDVVEVDYSSLESLTAALKSQDVVISTLTTLAVATQSTLVDAAIAAGVQRFIPSEFGSNLDVPNVRKLPLYGAKVSIQDKLIELSKSGRITYTFVYNSVFLDWGLKNKFFLDFDNSTATIVDGGDSEFSTTTLGSVADAVVGVVSNPEETKNRVVYIQDTVLTQNKLLALAKQVNPEKSWTVINVSLDEAHTKADERLAKGLLDWETFAPYLWRAIFDPKSVPKFPKLDNELLGVKGKTEEDVIELIKPLAK</sequence>
<dbReference type="VEuPathDB" id="FungiDB:FOC1_g10010803"/>
<dbReference type="PANTHER" id="PTHR47706">
    <property type="entry name" value="NMRA-LIKE FAMILY PROTEIN"/>
    <property type="match status" value="1"/>
</dbReference>
<keyword evidence="2" id="KW-0560">Oxidoreductase</keyword>
<name>A0A420NAD9_FUSOX</name>
<proteinExistence type="predicted"/>
<dbReference type="Proteomes" id="UP000285860">
    <property type="component" value="Unassembled WGS sequence"/>
</dbReference>
<dbReference type="InterPro" id="IPR051609">
    <property type="entry name" value="NmrA/Isoflavone_reductase-like"/>
</dbReference>
<reference evidence="4 5" key="1">
    <citation type="journal article" date="2018" name="Sci. Rep.">
        <title>Characterisation of pathogen-specific regions and novel effector candidates in Fusarium oxysporum f. sp. cepae.</title>
        <authorList>
            <person name="Armitage A.D."/>
            <person name="Taylor A."/>
            <person name="Sobczyk M.K."/>
            <person name="Baxter L."/>
            <person name="Greenfield B.P."/>
            <person name="Bates H.J."/>
            <person name="Wilson F."/>
            <person name="Jackson A.C."/>
            <person name="Ott S."/>
            <person name="Harrison R.J."/>
            <person name="Clarkson J.P."/>
        </authorList>
    </citation>
    <scope>NUCLEOTIDE SEQUENCE [LARGE SCALE GENOMIC DNA]</scope>
    <source>
        <strain evidence="4 5">Fo_A28</strain>
    </source>
</reference>
<accession>A0A420NAD9</accession>
<evidence type="ECO:0000313" key="5">
    <source>
        <dbReference type="Proteomes" id="UP000285860"/>
    </source>
</evidence>
<dbReference type="VEuPathDB" id="FungiDB:FOIG_09343"/>
<evidence type="ECO:0000313" key="4">
    <source>
        <dbReference type="EMBL" id="RKK77229.1"/>
    </source>
</evidence>
<dbReference type="VEuPathDB" id="FungiDB:FOXG_04966"/>
<dbReference type="EMBL" id="MRCY01000908">
    <property type="protein sequence ID" value="RKK77229.1"/>
    <property type="molecule type" value="Genomic_DNA"/>
</dbReference>
<dbReference type="VEuPathDB" id="FungiDB:FOZG_10694"/>
<dbReference type="CDD" id="cd05259">
    <property type="entry name" value="PCBER_SDR_a"/>
    <property type="match status" value="1"/>
</dbReference>
<dbReference type="GO" id="GO:0016491">
    <property type="term" value="F:oxidoreductase activity"/>
    <property type="evidence" value="ECO:0007669"/>
    <property type="project" value="UniProtKB-KW"/>
</dbReference>
<dbReference type="PANTHER" id="PTHR47706:SF1">
    <property type="entry name" value="CIPA-LIKE, PUTATIVE (AFU_ORTHOLOGUE AFUA_1G12460)-RELATED"/>
    <property type="match status" value="1"/>
</dbReference>
<keyword evidence="1" id="KW-0521">NADP</keyword>
<gene>
    <name evidence="4" type="ORF">BFJ68_g17984</name>
</gene>
<dbReference type="VEuPathDB" id="FungiDB:FOC4_g10013363"/>
<evidence type="ECO:0000256" key="2">
    <source>
        <dbReference type="ARBA" id="ARBA00023002"/>
    </source>
</evidence>
<dbReference type="Pfam" id="PF05368">
    <property type="entry name" value="NmrA"/>
    <property type="match status" value="1"/>
</dbReference>
<dbReference type="InterPro" id="IPR008030">
    <property type="entry name" value="NmrA-like"/>
</dbReference>
<evidence type="ECO:0000256" key="1">
    <source>
        <dbReference type="ARBA" id="ARBA00022857"/>
    </source>
</evidence>
<dbReference type="InterPro" id="IPR045312">
    <property type="entry name" value="PCBER-like"/>
</dbReference>
<protein>
    <recommendedName>
        <fullName evidence="3">NmrA-like domain-containing protein</fullName>
    </recommendedName>
</protein>
<dbReference type="SUPFAM" id="SSF51735">
    <property type="entry name" value="NAD(P)-binding Rossmann-fold domains"/>
    <property type="match status" value="1"/>
</dbReference>
<organism evidence="4 5">
    <name type="scientific">Fusarium oxysporum</name>
    <name type="common">Fusarium vascular wilt</name>
    <dbReference type="NCBI Taxonomy" id="5507"/>
    <lineage>
        <taxon>Eukaryota</taxon>
        <taxon>Fungi</taxon>
        <taxon>Dikarya</taxon>
        <taxon>Ascomycota</taxon>
        <taxon>Pezizomycotina</taxon>
        <taxon>Sordariomycetes</taxon>
        <taxon>Hypocreomycetidae</taxon>
        <taxon>Hypocreales</taxon>
        <taxon>Nectriaceae</taxon>
        <taxon>Fusarium</taxon>
        <taxon>Fusarium oxysporum species complex</taxon>
    </lineage>
</organism>